<dbReference type="EC" id="2.3.2.2" evidence="3"/>
<feature type="binding site" evidence="2">
    <location>
        <begin position="434"/>
        <end position="435"/>
    </location>
    <ligand>
        <name>L-glutamate</name>
        <dbReference type="ChEBI" id="CHEBI:29985"/>
    </ligand>
</feature>
<protein>
    <recommendedName>
        <fullName evidence="3">Glutathione hydrolase</fullName>
        <ecNumber evidence="3">2.3.2.2</ecNumber>
        <ecNumber evidence="3">3.4.19.13</ecNumber>
    </recommendedName>
    <alternativeName>
        <fullName evidence="3">Gamma-glutamyltransferase</fullName>
    </alternativeName>
    <alternativeName>
        <fullName evidence="3">Gamma-glutamyltranspeptidase</fullName>
    </alternativeName>
</protein>
<feature type="binding site" evidence="2">
    <location>
        <position position="404"/>
    </location>
    <ligand>
        <name>L-glutamate</name>
        <dbReference type="ChEBI" id="CHEBI:29985"/>
    </ligand>
</feature>
<dbReference type="Proteomes" id="UP000653305">
    <property type="component" value="Unassembled WGS sequence"/>
</dbReference>
<dbReference type="GO" id="GO:0036374">
    <property type="term" value="F:glutathione hydrolase activity"/>
    <property type="evidence" value="ECO:0007669"/>
    <property type="project" value="UniProtKB-UniRule"/>
</dbReference>
<dbReference type="Pfam" id="PF01019">
    <property type="entry name" value="G_glu_transpept"/>
    <property type="match status" value="1"/>
</dbReference>
<dbReference type="FunFam" id="1.10.246.130:FF:000001">
    <property type="entry name" value="Gamma-glutamyltransferase 5 isoform 1"/>
    <property type="match status" value="1"/>
</dbReference>
<evidence type="ECO:0000256" key="2">
    <source>
        <dbReference type="PIRSR" id="PIRSR600101-2"/>
    </source>
</evidence>
<dbReference type="Gene3D" id="1.10.246.130">
    <property type="match status" value="1"/>
</dbReference>
<accession>A0A830BWX7</accession>
<evidence type="ECO:0000256" key="4">
    <source>
        <dbReference type="SAM" id="SignalP"/>
    </source>
</evidence>
<keyword evidence="3" id="KW-0378">Hydrolase</keyword>
<evidence type="ECO:0000313" key="6">
    <source>
        <dbReference type="Proteomes" id="UP000653305"/>
    </source>
</evidence>
<gene>
    <name evidence="5" type="ORF">PHJA_001192100</name>
</gene>
<feature type="binding site" evidence="2">
    <location>
        <position position="456"/>
    </location>
    <ligand>
        <name>L-glutamate</name>
        <dbReference type="ChEBI" id="CHEBI:29985"/>
    </ligand>
</feature>
<dbReference type="GO" id="GO:0005886">
    <property type="term" value="C:plasma membrane"/>
    <property type="evidence" value="ECO:0007669"/>
    <property type="project" value="TreeGrafter"/>
</dbReference>
<evidence type="ECO:0000256" key="1">
    <source>
        <dbReference type="PIRSR" id="PIRSR600101-1"/>
    </source>
</evidence>
<dbReference type="InterPro" id="IPR029055">
    <property type="entry name" value="Ntn_hydrolases_N"/>
</dbReference>
<dbReference type="EMBL" id="BMAC01000219">
    <property type="protein sequence ID" value="GFP90482.1"/>
    <property type="molecule type" value="Genomic_DNA"/>
</dbReference>
<feature type="signal peptide" evidence="4">
    <location>
        <begin position="1"/>
        <end position="20"/>
    </location>
</feature>
<comment type="catalytic activity">
    <reaction evidence="3">
        <text>an N-terminal (5-L-glutamyl)-[peptide] + an alpha-amino acid = 5-L-glutamyl amino acid + an N-terminal L-alpha-aminoacyl-[peptide]</text>
        <dbReference type="Rhea" id="RHEA:23904"/>
        <dbReference type="Rhea" id="RHEA-COMP:9780"/>
        <dbReference type="Rhea" id="RHEA-COMP:9795"/>
        <dbReference type="ChEBI" id="CHEBI:77644"/>
        <dbReference type="ChEBI" id="CHEBI:78597"/>
        <dbReference type="ChEBI" id="CHEBI:78599"/>
        <dbReference type="ChEBI" id="CHEBI:78608"/>
        <dbReference type="EC" id="2.3.2.2"/>
    </reaction>
</comment>
<dbReference type="OrthoDB" id="2015213at2759"/>
<name>A0A830BWX7_9LAMI</name>
<proteinExistence type="predicted"/>
<comment type="catalytic activity">
    <reaction evidence="3">
        <text>an S-substituted glutathione + H2O = an S-substituted L-cysteinylglycine + L-glutamate</text>
        <dbReference type="Rhea" id="RHEA:59468"/>
        <dbReference type="ChEBI" id="CHEBI:15377"/>
        <dbReference type="ChEBI" id="CHEBI:29985"/>
        <dbReference type="ChEBI" id="CHEBI:90779"/>
        <dbReference type="ChEBI" id="CHEBI:143103"/>
        <dbReference type="EC" id="3.4.19.13"/>
    </reaction>
</comment>
<organism evidence="5 6">
    <name type="scientific">Phtheirospermum japonicum</name>
    <dbReference type="NCBI Taxonomy" id="374723"/>
    <lineage>
        <taxon>Eukaryota</taxon>
        <taxon>Viridiplantae</taxon>
        <taxon>Streptophyta</taxon>
        <taxon>Embryophyta</taxon>
        <taxon>Tracheophyta</taxon>
        <taxon>Spermatophyta</taxon>
        <taxon>Magnoliopsida</taxon>
        <taxon>eudicotyledons</taxon>
        <taxon>Gunneridae</taxon>
        <taxon>Pentapetalae</taxon>
        <taxon>asterids</taxon>
        <taxon>lamiids</taxon>
        <taxon>Lamiales</taxon>
        <taxon>Orobanchaceae</taxon>
        <taxon>Orobanchaceae incertae sedis</taxon>
        <taxon>Phtheirospermum</taxon>
    </lineage>
</organism>
<feature type="binding site" evidence="2">
    <location>
        <begin position="380"/>
        <end position="382"/>
    </location>
    <ligand>
        <name>L-glutamate</name>
        <dbReference type="ChEBI" id="CHEBI:29985"/>
    </ligand>
</feature>
<reference evidence="5" key="1">
    <citation type="submission" date="2020-07" db="EMBL/GenBank/DDBJ databases">
        <title>Ethylene signaling mediates host invasion by parasitic plants.</title>
        <authorList>
            <person name="Yoshida S."/>
        </authorList>
    </citation>
    <scope>NUCLEOTIDE SEQUENCE</scope>
    <source>
        <strain evidence="5">Okayama</strain>
    </source>
</reference>
<dbReference type="GO" id="GO:0103068">
    <property type="term" value="F:leukotriene C4 gamma-glutamyl transferase activity"/>
    <property type="evidence" value="ECO:0007669"/>
    <property type="project" value="UniProtKB-EC"/>
</dbReference>
<feature type="chain" id="PRO_5032969735" description="Glutathione hydrolase" evidence="4">
    <location>
        <begin position="21"/>
        <end position="564"/>
    </location>
</feature>
<dbReference type="FunFam" id="3.60.20.40:FF:000001">
    <property type="entry name" value="Gamma-glutamyltranspeptidase 1"/>
    <property type="match status" value="1"/>
</dbReference>
<comment type="catalytic activity">
    <reaction evidence="3">
        <text>glutathione + H2O = L-cysteinylglycine + L-glutamate</text>
        <dbReference type="Rhea" id="RHEA:28807"/>
        <dbReference type="ChEBI" id="CHEBI:15377"/>
        <dbReference type="ChEBI" id="CHEBI:29985"/>
        <dbReference type="ChEBI" id="CHEBI:57925"/>
        <dbReference type="ChEBI" id="CHEBI:61694"/>
        <dbReference type="EC" id="3.4.19.13"/>
    </reaction>
</comment>
<dbReference type="InterPro" id="IPR043137">
    <property type="entry name" value="GGT_ssub_C"/>
</dbReference>
<dbReference type="InterPro" id="IPR043138">
    <property type="entry name" value="GGT_lsub"/>
</dbReference>
<dbReference type="UniPathway" id="UPA00204"/>
<dbReference type="AlphaFoldDB" id="A0A830BWX7"/>
<comment type="pathway">
    <text evidence="3">Sulfur metabolism; glutathione metabolism.</text>
</comment>
<dbReference type="GO" id="GO:0006751">
    <property type="term" value="P:glutathione catabolic process"/>
    <property type="evidence" value="ECO:0007669"/>
    <property type="project" value="UniProtKB-UniRule"/>
</dbReference>
<sequence>MSGTIALCLALLLLPSFFRSHQRATKRPANITAEHGVVATDHGQCSKIGSDVLRKGGNAVDAAVAAALCLGVISSASSGLGGGAFMLVRLANGTAIAYDDMYAGNATLKASGPLSIAVPGELAGLELAWKNHGKIQWKELVEPAAQLAYNGFKISPYLHMEMTIAESGIMADEGLRNMFTSNGSLLGSGDVCYNKQLAKTLRKISRCGAEAFYDGPIGQRLVRDVRKAGGILTMKDLKDYKVKVREPVKFHVMGVEISSMPPPSSGGVSLALILNILAQYKHLDHVRDSLLSHREIEALKHAFAVRMNLADPDQEFSNITNVVNDMLSTDFAKKLRRTILDNTTFDPSHYGGKWNQIHDHGTSHISVVDEQRNAVSMTTSVNSYFGSTFLSPGTGIILNNEMDDFSIPLVNSSGKDVPPPAPANFIVPGKRPLSSMTPTIVVKDGQLKAVVGASGGSFIFAAIAEVLVNFLVKGKDPLSCILVPRYYHQLIPNVVKYENWTVPTGEHFEVPAEIRNALEDKGHALQSVAAGGTTCQFIVQESKNNRAKLVGVSDPRKGGYPVGF</sequence>
<dbReference type="EC" id="3.4.19.13" evidence="3"/>
<comment type="caution">
    <text evidence="5">The sequence shown here is derived from an EMBL/GenBank/DDBJ whole genome shotgun (WGS) entry which is preliminary data.</text>
</comment>
<dbReference type="PANTHER" id="PTHR11686:SF34">
    <property type="entry name" value="GLUTATHIONE HYDROLASE 1-RELATED"/>
    <property type="match status" value="1"/>
</dbReference>
<dbReference type="NCBIfam" id="TIGR00066">
    <property type="entry name" value="g_glut_trans"/>
    <property type="match status" value="1"/>
</dbReference>
<keyword evidence="3" id="KW-0808">Transferase</keyword>
<dbReference type="Gene3D" id="3.60.20.40">
    <property type="match status" value="1"/>
</dbReference>
<keyword evidence="4" id="KW-0732">Signal</keyword>
<evidence type="ECO:0000256" key="3">
    <source>
        <dbReference type="RuleBase" id="RU368068"/>
    </source>
</evidence>
<keyword evidence="3" id="KW-0012">Acyltransferase</keyword>
<comment type="function">
    <text evidence="3">Cleaves the gamma-glutamyl peptide bond of glutathione and glutathione conjugates.</text>
</comment>
<keyword evidence="6" id="KW-1185">Reference proteome</keyword>
<dbReference type="InterPro" id="IPR000101">
    <property type="entry name" value="GGT_peptidase"/>
</dbReference>
<dbReference type="PANTHER" id="PTHR11686">
    <property type="entry name" value="GAMMA GLUTAMYL TRANSPEPTIDASE"/>
    <property type="match status" value="1"/>
</dbReference>
<feature type="active site" description="Nucleophile" evidence="1">
    <location>
        <position position="362"/>
    </location>
</feature>
<evidence type="ECO:0000313" key="5">
    <source>
        <dbReference type="EMBL" id="GFP90482.1"/>
    </source>
</evidence>
<dbReference type="SUPFAM" id="SSF56235">
    <property type="entry name" value="N-terminal nucleophile aminohydrolases (Ntn hydrolases)"/>
    <property type="match status" value="1"/>
</dbReference>
<dbReference type="PRINTS" id="PR01210">
    <property type="entry name" value="GGTRANSPTASE"/>
</dbReference>